<proteinExistence type="predicted"/>
<name>A0ABS2BN13_9NEIS</name>
<evidence type="ECO:0000313" key="3">
    <source>
        <dbReference type="Proteomes" id="UP000809431"/>
    </source>
</evidence>
<evidence type="ECO:0000256" key="1">
    <source>
        <dbReference type="SAM" id="Phobius"/>
    </source>
</evidence>
<keyword evidence="1" id="KW-0812">Transmembrane</keyword>
<organism evidence="2 3">
    <name type="scientific">Jeongeupia naejangsanensis</name>
    <dbReference type="NCBI Taxonomy" id="613195"/>
    <lineage>
        <taxon>Bacteria</taxon>
        <taxon>Pseudomonadati</taxon>
        <taxon>Pseudomonadota</taxon>
        <taxon>Betaproteobacteria</taxon>
        <taxon>Neisseriales</taxon>
        <taxon>Chitinibacteraceae</taxon>
        <taxon>Jeongeupia</taxon>
    </lineage>
</organism>
<dbReference type="Proteomes" id="UP000809431">
    <property type="component" value="Unassembled WGS sequence"/>
</dbReference>
<accession>A0ABS2BN13</accession>
<sequence length="176" mass="19439">MKPVQLDFHRKPTATPWLGLVLIAAGVVVLLWVLSRQDVAEERRKLIDTQEAEVSWLMKKQETSKLEAQKEAPLNDKVAAIEHAQYASPEAGLAALEAAWVPAIAYTKIDVSTTERSLKLELEAKTQKDLLAWIDALALQPDIAQVSLARQSLKPADPFKPTGAAVEVRWRATEAP</sequence>
<protein>
    <recommendedName>
        <fullName evidence="4">Fimbrial assembly protein</fullName>
    </recommendedName>
</protein>
<feature type="transmembrane region" description="Helical" evidence="1">
    <location>
        <begin position="16"/>
        <end position="35"/>
    </location>
</feature>
<keyword evidence="1" id="KW-1133">Transmembrane helix</keyword>
<reference evidence="2 3" key="1">
    <citation type="submission" date="2021-01" db="EMBL/GenBank/DDBJ databases">
        <title>Draft Genome Sequence and Polyhydroxyalkanoate Biosynthetic Potential of Jeongeupia naejangsanensis Type Strain DSM 24253.</title>
        <authorList>
            <person name="Turrini P."/>
            <person name="Artuso I."/>
            <person name="Lugli G.A."/>
            <person name="Frangipani E."/>
            <person name="Ventura M."/>
            <person name="Visca P."/>
        </authorList>
    </citation>
    <scope>NUCLEOTIDE SEQUENCE [LARGE SCALE GENOMIC DNA]</scope>
    <source>
        <strain evidence="2 3">DSM 24253</strain>
    </source>
</reference>
<comment type="caution">
    <text evidence="2">The sequence shown here is derived from an EMBL/GenBank/DDBJ whole genome shotgun (WGS) entry which is preliminary data.</text>
</comment>
<keyword evidence="1" id="KW-0472">Membrane</keyword>
<dbReference type="RefSeq" id="WP_203539055.1">
    <property type="nucleotide sequence ID" value="NZ_JAESND010000006.1"/>
</dbReference>
<gene>
    <name evidence="2" type="ORF">JMJ54_13420</name>
</gene>
<evidence type="ECO:0000313" key="2">
    <source>
        <dbReference type="EMBL" id="MBM3116830.1"/>
    </source>
</evidence>
<dbReference type="EMBL" id="JAESND010000006">
    <property type="protein sequence ID" value="MBM3116830.1"/>
    <property type="molecule type" value="Genomic_DNA"/>
</dbReference>
<evidence type="ECO:0008006" key="4">
    <source>
        <dbReference type="Google" id="ProtNLM"/>
    </source>
</evidence>
<keyword evidence="3" id="KW-1185">Reference proteome</keyword>